<dbReference type="EMBL" id="JAHMUF010000036">
    <property type="protein sequence ID" value="KAG7191285.1"/>
    <property type="molecule type" value="Genomic_DNA"/>
</dbReference>
<reference evidence="1" key="1">
    <citation type="submission" date="2021-03" db="EMBL/GenBank/DDBJ databases">
        <authorList>
            <person name="Palmer J.M."/>
        </authorList>
    </citation>
    <scope>NUCLEOTIDE SEQUENCE</scope>
    <source>
        <strain evidence="1">ARV_011</strain>
    </source>
</reference>
<dbReference type="RefSeq" id="XP_043046840.1">
    <property type="nucleotide sequence ID" value="XM_043194301.1"/>
</dbReference>
<proteinExistence type="predicted"/>
<evidence type="ECO:0000313" key="1">
    <source>
        <dbReference type="EMBL" id="KAG7191285.1"/>
    </source>
</evidence>
<accession>A0A9P8AFV7</accession>
<dbReference type="AlphaFoldDB" id="A0A9P8AFV7"/>
<protein>
    <submittedName>
        <fullName evidence="1">Uncharacterized protein</fullName>
    </submittedName>
</protein>
<keyword evidence="2" id="KW-1185">Reference proteome</keyword>
<organism evidence="1 2">
    <name type="scientific">Scheffersomyces spartinae</name>
    <dbReference type="NCBI Taxonomy" id="45513"/>
    <lineage>
        <taxon>Eukaryota</taxon>
        <taxon>Fungi</taxon>
        <taxon>Dikarya</taxon>
        <taxon>Ascomycota</taxon>
        <taxon>Saccharomycotina</taxon>
        <taxon>Pichiomycetes</taxon>
        <taxon>Debaryomycetaceae</taxon>
        <taxon>Scheffersomyces</taxon>
    </lineage>
</organism>
<dbReference type="GeneID" id="66116972"/>
<gene>
    <name evidence="1" type="ORF">KQ657_003598</name>
</gene>
<evidence type="ECO:0000313" key="2">
    <source>
        <dbReference type="Proteomes" id="UP000790833"/>
    </source>
</evidence>
<sequence length="476" mass="54561">MSDTTTYDTDSENEYIRRFSRKPEASVDAFVLQQNRKFDDLIQKNLLVYEKEQKEQEAMTAAAETIIEGKTTDEDMSGIFSRINKVEEYLLSRVVDISVSRFVGNVPPGLQRTLKSVNPSWLFGRWNSLGPQKEKIGTDLSPLKEAYSSEESEENNEEMKLLAEEEKRRIQLFLLSLDDDTKQLMFNQLSSQMDNYVVMPAEEYEKSLKGITGGDRMFIQGSGKSHFLDKFEQVTILSIKIFFVMLKLSIPMAKYFYTKFLSNEYFLLNYDNFNRFIQFMINLLNSLENELLNNEKLAQFQRSMDNLNEQEQRRLFFLQEREQLQRQFEGQSMNAEGDSGILLMPEEANNSTWGSKGKLISSFVTSVNSNGAANNSPSTPSSNDITRFEEIDMLESSTSPATNFDLQDPKYIKYFSPSKRLVNLGYVPEVQVNNYGVSRTSSQSKGLLGSEADDEKYDDKGHISVLDAAEMFAEQL</sequence>
<name>A0A9P8AFV7_9ASCO</name>
<comment type="caution">
    <text evidence="1">The sequence shown here is derived from an EMBL/GenBank/DDBJ whole genome shotgun (WGS) entry which is preliminary data.</text>
</comment>
<dbReference type="Proteomes" id="UP000790833">
    <property type="component" value="Unassembled WGS sequence"/>
</dbReference>
<dbReference type="OrthoDB" id="4019560at2759"/>